<accession>A0AAV3NNK2</accession>
<dbReference type="AlphaFoldDB" id="A0AAV3NNK2"/>
<evidence type="ECO:0000256" key="1">
    <source>
        <dbReference type="SAM" id="MobiDB-lite"/>
    </source>
</evidence>
<evidence type="ECO:0000313" key="2">
    <source>
        <dbReference type="EMBL" id="GAA0139655.1"/>
    </source>
</evidence>
<dbReference type="EMBL" id="BAABME010000107">
    <property type="protein sequence ID" value="GAA0139655.1"/>
    <property type="molecule type" value="Genomic_DNA"/>
</dbReference>
<protein>
    <submittedName>
        <fullName evidence="2">Uncharacterized protein</fullName>
    </submittedName>
</protein>
<comment type="caution">
    <text evidence="2">The sequence shown here is derived from an EMBL/GenBank/DDBJ whole genome shotgun (WGS) entry which is preliminary data.</text>
</comment>
<evidence type="ECO:0000313" key="3">
    <source>
        <dbReference type="Proteomes" id="UP001454036"/>
    </source>
</evidence>
<gene>
    <name evidence="2" type="ORF">LIER_01156</name>
</gene>
<sequence>MPKQFKLSMVEIVIHMKMDRPIKRRPESLKISPIFSKGIHEQTGKEKLEKAQAKEVEKLKKTKHVAIALVLSQGRIKLSKPLHYITMNKEAAKAPDVDSPKSKKDQGNIGPCESLRDFHERYKAILNNIPSIDNKIAYMVFYRGLTYGKLKKALVLDTPLTENELTRVVNKQIDLENLQREEGPYNNLREKLNRKDLQGSSKRPYGWDKPHDMGKNIKKRPYSPLQKDIDRYAQSSASQYNGGDAQLRFAISEIYSQMVNKNLLPKPPRMRGQPANIDKSRYNVELQGIEVPHDVPLVITPLIANYTVNRMLVDSTCTMMNFTKNHGMVRYSIGSPRKTSPILAEVHQGWLYSVTHPKNKNKLSPMWEGPYRISRMIGPDTYELEKMNGDVIPHTWHASNLSKYYI</sequence>
<feature type="compositionally biased region" description="Basic and acidic residues" evidence="1">
    <location>
        <begin position="205"/>
        <end position="215"/>
    </location>
</feature>
<organism evidence="2 3">
    <name type="scientific">Lithospermum erythrorhizon</name>
    <name type="common">Purple gromwell</name>
    <name type="synonym">Lithospermum officinale var. erythrorhizon</name>
    <dbReference type="NCBI Taxonomy" id="34254"/>
    <lineage>
        <taxon>Eukaryota</taxon>
        <taxon>Viridiplantae</taxon>
        <taxon>Streptophyta</taxon>
        <taxon>Embryophyta</taxon>
        <taxon>Tracheophyta</taxon>
        <taxon>Spermatophyta</taxon>
        <taxon>Magnoliopsida</taxon>
        <taxon>eudicotyledons</taxon>
        <taxon>Gunneridae</taxon>
        <taxon>Pentapetalae</taxon>
        <taxon>asterids</taxon>
        <taxon>lamiids</taxon>
        <taxon>Boraginales</taxon>
        <taxon>Boraginaceae</taxon>
        <taxon>Boraginoideae</taxon>
        <taxon>Lithospermeae</taxon>
        <taxon>Lithospermum</taxon>
    </lineage>
</organism>
<dbReference type="Proteomes" id="UP001454036">
    <property type="component" value="Unassembled WGS sequence"/>
</dbReference>
<feature type="region of interest" description="Disordered" evidence="1">
    <location>
        <begin position="91"/>
        <end position="111"/>
    </location>
</feature>
<name>A0AAV3NNK2_LITER</name>
<feature type="region of interest" description="Disordered" evidence="1">
    <location>
        <begin position="198"/>
        <end position="221"/>
    </location>
</feature>
<keyword evidence="3" id="KW-1185">Reference proteome</keyword>
<proteinExistence type="predicted"/>
<feature type="compositionally biased region" description="Basic and acidic residues" evidence="1">
    <location>
        <begin position="91"/>
        <end position="106"/>
    </location>
</feature>
<reference evidence="2 3" key="1">
    <citation type="submission" date="2024-01" db="EMBL/GenBank/DDBJ databases">
        <title>The complete chloroplast genome sequence of Lithospermum erythrorhizon: insights into the phylogenetic relationship among Boraginaceae species and the maternal lineages of purple gromwells.</title>
        <authorList>
            <person name="Okada T."/>
            <person name="Watanabe K."/>
        </authorList>
    </citation>
    <scope>NUCLEOTIDE SEQUENCE [LARGE SCALE GENOMIC DNA]</scope>
</reference>